<organism evidence="1 2">
    <name type="scientific">Pontibacter aydingkolensis</name>
    <dbReference type="NCBI Taxonomy" id="1911536"/>
    <lineage>
        <taxon>Bacteria</taxon>
        <taxon>Pseudomonadati</taxon>
        <taxon>Bacteroidota</taxon>
        <taxon>Cytophagia</taxon>
        <taxon>Cytophagales</taxon>
        <taxon>Hymenobacteraceae</taxon>
        <taxon>Pontibacter</taxon>
    </lineage>
</organism>
<evidence type="ECO:0000313" key="1">
    <source>
        <dbReference type="EMBL" id="MBW7468728.1"/>
    </source>
</evidence>
<evidence type="ECO:0000313" key="2">
    <source>
        <dbReference type="Proteomes" id="UP000813018"/>
    </source>
</evidence>
<protein>
    <recommendedName>
        <fullName evidence="3">SpoIIAA-like</fullName>
    </recommendedName>
</protein>
<evidence type="ECO:0008006" key="3">
    <source>
        <dbReference type="Google" id="ProtNLM"/>
    </source>
</evidence>
<keyword evidence="2" id="KW-1185">Reference proteome</keyword>
<comment type="caution">
    <text evidence="1">The sequence shown here is derived from an EMBL/GenBank/DDBJ whole genome shotgun (WGS) entry which is preliminary data.</text>
</comment>
<accession>A0ABS7CY14</accession>
<dbReference type="Proteomes" id="UP000813018">
    <property type="component" value="Unassembled WGS sequence"/>
</dbReference>
<gene>
    <name evidence="1" type="ORF">K0O23_16755</name>
</gene>
<dbReference type="EMBL" id="JAHYXK010000018">
    <property type="protein sequence ID" value="MBW7468728.1"/>
    <property type="molecule type" value="Genomic_DNA"/>
</dbReference>
<dbReference type="RefSeq" id="WP_219878601.1">
    <property type="nucleotide sequence ID" value="NZ_JAHYXK010000018.1"/>
</dbReference>
<proteinExistence type="predicted"/>
<sequence length="320" mass="36283">MSKSFLSLSYSPAKKYLHTSWLRPVNSQEYRHGIRVLGLCISTLRIKYALTDFSKIGTPPLEDQVCTANFLKQALQNTSMERCARILSSNSSQWQAYERIMSEAKELPYETCGFKTMQAAQSWLFSGAEKDEVATEHLLFVTQESNANTLIKQLQKGPASVVPTEMKVGNLASAKTNEITTISFSDFLNLNIDTCNSVLTVRWLRPVQSSEYRNGIQKVGHTLINQKLERILINNQRLGVPPLDDQNWLTKTLTDIVSASHLKRIAIVTSNDTFQQLANESVDCKIKSLGALYKPYYFFSEEEAFEWLTLKDDAFELQSK</sequence>
<reference evidence="1 2" key="1">
    <citation type="journal article" date="2016" name="Int. J. Syst. Evol. Microbiol.">
        <title>Pontibacter aydingkolensis sp. nov., isolated from soil of a salt lake.</title>
        <authorList>
            <person name="Osman G."/>
            <person name="Zhang T."/>
            <person name="Lou K."/>
            <person name="Gao Y."/>
            <person name="Chang W."/>
            <person name="Lin Q."/>
            <person name="Yang H.M."/>
            <person name="Huo X.D."/>
            <person name="Wang N."/>
        </authorList>
    </citation>
    <scope>NUCLEOTIDE SEQUENCE [LARGE SCALE GENOMIC DNA]</scope>
    <source>
        <strain evidence="1 2">KACC 19255</strain>
    </source>
</reference>
<name>A0ABS7CY14_9BACT</name>